<evidence type="ECO:0000313" key="2">
    <source>
        <dbReference type="Proteomes" id="UP000272412"/>
    </source>
</evidence>
<comment type="caution">
    <text evidence="1">The sequence shown here is derived from an EMBL/GenBank/DDBJ whole genome shotgun (WGS) entry which is preliminary data.</text>
</comment>
<keyword evidence="2" id="KW-1185">Reference proteome</keyword>
<evidence type="ECO:0000313" key="1">
    <source>
        <dbReference type="EMBL" id="RPD83096.1"/>
    </source>
</evidence>
<dbReference type="GO" id="GO:0016740">
    <property type="term" value="F:transferase activity"/>
    <property type="evidence" value="ECO:0007669"/>
    <property type="project" value="UniProtKB-KW"/>
</dbReference>
<protein>
    <submittedName>
        <fullName evidence="1">Lipopolysaccharide heptosyltransferase</fullName>
    </submittedName>
</protein>
<dbReference type="RefSeq" id="WP_123803957.1">
    <property type="nucleotide sequence ID" value="NZ_RPFL01000080.1"/>
</dbReference>
<sequence length="86" mass="10044">MLTEEKKVVATVKVAASFTPAEEQFPHYRLVPLDADRQGYLCLIFYIGPDSFLMLEPRIKRYAALKKLSLWLENADYEIYEIMRKG</sequence>
<reference evidence="1 2" key="1">
    <citation type="submission" date="2018-11" db="EMBL/GenBank/DDBJ databases">
        <title>Neisseria weixii sp. nov. isolated from the rectal contents of plateau pika (Ochotona cruzoniae).</title>
        <authorList>
            <person name="Zhang G."/>
        </authorList>
    </citation>
    <scope>NUCLEOTIDE SEQUENCE [LARGE SCALE GENOMIC DNA]</scope>
    <source>
        <strain evidence="1 2">10009</strain>
    </source>
</reference>
<gene>
    <name evidence="1" type="ORF">EGK74_13505</name>
</gene>
<name>A0A3N4MN56_9NEIS</name>
<keyword evidence="1" id="KW-0808">Transferase</keyword>
<dbReference type="AlphaFoldDB" id="A0A3N4MN56"/>
<dbReference type="EMBL" id="RPFL01000080">
    <property type="protein sequence ID" value="RPD83096.1"/>
    <property type="molecule type" value="Genomic_DNA"/>
</dbReference>
<dbReference type="Proteomes" id="UP000272412">
    <property type="component" value="Unassembled WGS sequence"/>
</dbReference>
<dbReference type="OrthoDB" id="8606060at2"/>
<accession>A0A3N4MN56</accession>
<organism evidence="1 2">
    <name type="scientific">Neisseria weixii</name>
    <dbReference type="NCBI Taxonomy" id="1853276"/>
    <lineage>
        <taxon>Bacteria</taxon>
        <taxon>Pseudomonadati</taxon>
        <taxon>Pseudomonadota</taxon>
        <taxon>Betaproteobacteria</taxon>
        <taxon>Neisseriales</taxon>
        <taxon>Neisseriaceae</taxon>
        <taxon>Neisseria</taxon>
    </lineage>
</organism>
<proteinExistence type="predicted"/>